<dbReference type="SUPFAM" id="SSF52540">
    <property type="entry name" value="P-loop containing nucleoside triphosphate hydrolases"/>
    <property type="match status" value="1"/>
</dbReference>
<evidence type="ECO:0000259" key="1">
    <source>
        <dbReference type="Pfam" id="PF01926"/>
    </source>
</evidence>
<dbReference type="Pfam" id="PF01926">
    <property type="entry name" value="MMR_HSR1"/>
    <property type="match status" value="1"/>
</dbReference>
<proteinExistence type="predicted"/>
<dbReference type="GeneID" id="64666046"/>
<dbReference type="AlphaFoldDB" id="A0AAD4HQ10"/>
<organism evidence="2 3">
    <name type="scientific">Suillus fuscotomentosus</name>
    <dbReference type="NCBI Taxonomy" id="1912939"/>
    <lineage>
        <taxon>Eukaryota</taxon>
        <taxon>Fungi</taxon>
        <taxon>Dikarya</taxon>
        <taxon>Basidiomycota</taxon>
        <taxon>Agaricomycotina</taxon>
        <taxon>Agaricomycetes</taxon>
        <taxon>Agaricomycetidae</taxon>
        <taxon>Boletales</taxon>
        <taxon>Suillineae</taxon>
        <taxon>Suillaceae</taxon>
        <taxon>Suillus</taxon>
    </lineage>
</organism>
<comment type="caution">
    <text evidence="2">The sequence shown here is derived from an EMBL/GenBank/DDBJ whole genome shotgun (WGS) entry which is preliminary data.</text>
</comment>
<feature type="domain" description="G" evidence="1">
    <location>
        <begin position="113"/>
        <end position="202"/>
    </location>
</feature>
<reference evidence="2" key="1">
    <citation type="journal article" date="2020" name="New Phytol.">
        <title>Comparative genomics reveals dynamic genome evolution in host specialist ectomycorrhizal fungi.</title>
        <authorList>
            <person name="Lofgren L.A."/>
            <person name="Nguyen N.H."/>
            <person name="Vilgalys R."/>
            <person name="Ruytinx J."/>
            <person name="Liao H.L."/>
            <person name="Branco S."/>
            <person name="Kuo A."/>
            <person name="LaButti K."/>
            <person name="Lipzen A."/>
            <person name="Andreopoulos W."/>
            <person name="Pangilinan J."/>
            <person name="Riley R."/>
            <person name="Hundley H."/>
            <person name="Na H."/>
            <person name="Barry K."/>
            <person name="Grigoriev I.V."/>
            <person name="Stajich J.E."/>
            <person name="Kennedy P.G."/>
        </authorList>
    </citation>
    <scope>NUCLEOTIDE SEQUENCE</scope>
    <source>
        <strain evidence="2">FC203</strain>
    </source>
</reference>
<dbReference type="Gene3D" id="3.40.50.300">
    <property type="entry name" value="P-loop containing nucleotide triphosphate hydrolases"/>
    <property type="match status" value="1"/>
</dbReference>
<dbReference type="InterPro" id="IPR027417">
    <property type="entry name" value="P-loop_NTPase"/>
</dbReference>
<protein>
    <recommendedName>
        <fullName evidence="1">G domain-containing protein</fullName>
    </recommendedName>
</protein>
<evidence type="ECO:0000313" key="3">
    <source>
        <dbReference type="Proteomes" id="UP001195769"/>
    </source>
</evidence>
<accession>A0AAD4HQ10</accession>
<name>A0AAD4HQ10_9AGAM</name>
<evidence type="ECO:0000313" key="2">
    <source>
        <dbReference type="EMBL" id="KAG1904346.1"/>
    </source>
</evidence>
<dbReference type="EMBL" id="JABBWK010000010">
    <property type="protein sequence ID" value="KAG1904346.1"/>
    <property type="molecule type" value="Genomic_DNA"/>
</dbReference>
<gene>
    <name evidence="2" type="ORF">F5891DRAFT_41663</name>
</gene>
<keyword evidence="3" id="KW-1185">Reference proteome</keyword>
<dbReference type="RefSeq" id="XP_041229921.1">
    <property type="nucleotide sequence ID" value="XM_041371748.1"/>
</dbReference>
<dbReference type="GO" id="GO:0005525">
    <property type="term" value="F:GTP binding"/>
    <property type="evidence" value="ECO:0007669"/>
    <property type="project" value="InterPro"/>
</dbReference>
<dbReference type="Proteomes" id="UP001195769">
    <property type="component" value="Unassembled WGS sequence"/>
</dbReference>
<sequence length="322" mass="36111">MTLTITESFKKSKVERIFRVLRYPGRRLMSQTPTGIISSNVGELEALKQDDVFVSGVQESRQNTFLVAEQSNISSVPSLQTLVPSRNAVLSSPLTHHLFSTVSSLSLAGPLNVLLFGETQVGKSSIINLIMGRDVAQTSPDAATCTLQHTSYEVCLADRQFKLWEVSSIESMGFFRILFAKWRLKKSYKKLYRDDGVYLLLYCMRGSRAQRALIKDYKFFTDIVGSTASVGGGIPVAAVVTSLEDYPKDMDVWWTRNKDNLERLGMRFSAHACITSLPDDPTSSPRMRARRQRSEQVIRRLICESYRAGTETPRSCSAALTR</sequence>
<dbReference type="InterPro" id="IPR006073">
    <property type="entry name" value="GTP-bd"/>
</dbReference>